<gene>
    <name evidence="5" type="ORF">NCTC10699_00276</name>
</gene>
<dbReference type="EMBL" id="UGSS01000002">
    <property type="protein sequence ID" value="SUB32693.1"/>
    <property type="molecule type" value="Genomic_DNA"/>
</dbReference>
<evidence type="ECO:0000256" key="3">
    <source>
        <dbReference type="ARBA" id="ARBA00023163"/>
    </source>
</evidence>
<keyword evidence="6" id="KW-1185">Reference proteome</keyword>
<dbReference type="InterPro" id="IPR036390">
    <property type="entry name" value="WH_DNA-bd_sf"/>
</dbReference>
<dbReference type="PANTHER" id="PTHR42756">
    <property type="entry name" value="TRANSCRIPTIONAL REGULATOR, MARR"/>
    <property type="match status" value="1"/>
</dbReference>
<evidence type="ECO:0000256" key="1">
    <source>
        <dbReference type="ARBA" id="ARBA00023015"/>
    </source>
</evidence>
<dbReference type="GO" id="GO:0003677">
    <property type="term" value="F:DNA binding"/>
    <property type="evidence" value="ECO:0007669"/>
    <property type="project" value="UniProtKB-KW"/>
</dbReference>
<sequence>MTFSRPYLTYQFELLKNLAIKAANPYYEQAAQLRVRELRVLRLIHDTPGVTATELRHKLVLDKTLLSKNLAVLEERGLICYDTDPQDNRVHRLQLTEKGTQAWKKCEKIGRDLEAKMFSELSIEELKQLQQLLHRAYTSFSNWSKQQ</sequence>
<dbReference type="PRINTS" id="PR00598">
    <property type="entry name" value="HTHMARR"/>
</dbReference>
<organism evidence="5 6">
    <name type="scientific">[Pasteurella] mairii</name>
    <dbReference type="NCBI Taxonomy" id="757"/>
    <lineage>
        <taxon>Bacteria</taxon>
        <taxon>Pseudomonadati</taxon>
        <taxon>Pseudomonadota</taxon>
        <taxon>Gammaproteobacteria</taxon>
        <taxon>Pasteurellales</taxon>
        <taxon>Pasteurellaceae</taxon>
    </lineage>
</organism>
<accession>A0A379B248</accession>
<dbReference type="GO" id="GO:0003700">
    <property type="term" value="F:DNA-binding transcription factor activity"/>
    <property type="evidence" value="ECO:0007669"/>
    <property type="project" value="InterPro"/>
</dbReference>
<protein>
    <submittedName>
        <fullName evidence="5">DNA-binding transcriptional repressor MarR</fullName>
    </submittedName>
</protein>
<keyword evidence="1" id="KW-0805">Transcription regulation</keyword>
<evidence type="ECO:0000313" key="5">
    <source>
        <dbReference type="EMBL" id="SUB32693.1"/>
    </source>
</evidence>
<dbReference type="PANTHER" id="PTHR42756:SF1">
    <property type="entry name" value="TRANSCRIPTIONAL REPRESSOR OF EMRAB OPERON"/>
    <property type="match status" value="1"/>
</dbReference>
<dbReference type="OrthoDB" id="32523at2"/>
<dbReference type="Pfam" id="PF12802">
    <property type="entry name" value="MarR_2"/>
    <property type="match status" value="1"/>
</dbReference>
<dbReference type="Gene3D" id="1.10.10.10">
    <property type="entry name" value="Winged helix-like DNA-binding domain superfamily/Winged helix DNA-binding domain"/>
    <property type="match status" value="1"/>
</dbReference>
<dbReference type="PROSITE" id="PS50995">
    <property type="entry name" value="HTH_MARR_2"/>
    <property type="match status" value="1"/>
</dbReference>
<evidence type="ECO:0000256" key="2">
    <source>
        <dbReference type="ARBA" id="ARBA00023125"/>
    </source>
</evidence>
<dbReference type="SMART" id="SM00347">
    <property type="entry name" value="HTH_MARR"/>
    <property type="match status" value="1"/>
</dbReference>
<keyword evidence="2 5" id="KW-0238">DNA-binding</keyword>
<proteinExistence type="predicted"/>
<name>A0A379B248_9PAST</name>
<evidence type="ECO:0000313" key="6">
    <source>
        <dbReference type="Proteomes" id="UP000254280"/>
    </source>
</evidence>
<dbReference type="InterPro" id="IPR000835">
    <property type="entry name" value="HTH_MarR-typ"/>
</dbReference>
<dbReference type="Proteomes" id="UP000254280">
    <property type="component" value="Unassembled WGS sequence"/>
</dbReference>
<feature type="domain" description="HTH marR-type" evidence="4">
    <location>
        <begin position="1"/>
        <end position="138"/>
    </location>
</feature>
<evidence type="ECO:0000259" key="4">
    <source>
        <dbReference type="PROSITE" id="PS50995"/>
    </source>
</evidence>
<reference evidence="5 6" key="1">
    <citation type="submission" date="2018-06" db="EMBL/GenBank/DDBJ databases">
        <authorList>
            <consortium name="Pathogen Informatics"/>
            <person name="Doyle S."/>
        </authorList>
    </citation>
    <scope>NUCLEOTIDE SEQUENCE [LARGE SCALE GENOMIC DNA]</scope>
    <source>
        <strain evidence="5 6">NCTC10699</strain>
    </source>
</reference>
<keyword evidence="3" id="KW-0804">Transcription</keyword>
<dbReference type="SUPFAM" id="SSF46785">
    <property type="entry name" value="Winged helix' DNA-binding domain"/>
    <property type="match status" value="1"/>
</dbReference>
<dbReference type="AlphaFoldDB" id="A0A379B248"/>
<dbReference type="InterPro" id="IPR036388">
    <property type="entry name" value="WH-like_DNA-bd_sf"/>
</dbReference>